<name>A0A4Y5SUV6_9RHOB</name>
<evidence type="ECO:0000313" key="3">
    <source>
        <dbReference type="EMBL" id="QDA36524.1"/>
    </source>
</evidence>
<accession>A0A4Y5SUV6</accession>
<reference evidence="4" key="1">
    <citation type="submission" date="2019-05" db="EMBL/GenBank/DDBJ databases">
        <title>Tamlana fucoidanivorans sp. nov., isolated from the surface of algae collected from Fujian province in China.</title>
        <authorList>
            <person name="Li J."/>
        </authorList>
    </citation>
    <scope>NUCLEOTIDE SEQUENCE [LARGE SCALE GENOMIC DNA]</scope>
    <source>
        <strain evidence="4">2251</strain>
        <plasmid evidence="4">unnamed4</plasmid>
    </source>
</reference>
<comment type="similarity">
    <text evidence="1">Belongs to the peptidase S33 family.</text>
</comment>
<organism evidence="3 4">
    <name type="scientific">Paracoccus liaowanqingii</name>
    <dbReference type="NCBI Taxonomy" id="2560053"/>
    <lineage>
        <taxon>Bacteria</taxon>
        <taxon>Pseudomonadati</taxon>
        <taxon>Pseudomonadota</taxon>
        <taxon>Alphaproteobacteria</taxon>
        <taxon>Rhodobacterales</taxon>
        <taxon>Paracoccaceae</taxon>
        <taxon>Paracoccus</taxon>
    </lineage>
</organism>
<sequence length="67" mass="7806">MRQDVLRTPAGISMFRGEQVRLSRRWAEARFDRLVHFAQHDQGGHFAALERPGAFVHDLRATFESLR</sequence>
<evidence type="ECO:0008006" key="5">
    <source>
        <dbReference type="Google" id="ProtNLM"/>
    </source>
</evidence>
<dbReference type="Gene3D" id="3.40.50.1820">
    <property type="entry name" value="alpha/beta hydrolase"/>
    <property type="match status" value="1"/>
</dbReference>
<dbReference type="GO" id="GO:0004301">
    <property type="term" value="F:epoxide hydrolase activity"/>
    <property type="evidence" value="ECO:0007669"/>
    <property type="project" value="TreeGrafter"/>
</dbReference>
<dbReference type="Proteomes" id="UP000296374">
    <property type="component" value="Plasmid unnamed4"/>
</dbReference>
<dbReference type="PANTHER" id="PTHR21661:SF35">
    <property type="entry name" value="EPOXIDE HYDROLASE"/>
    <property type="match status" value="1"/>
</dbReference>
<dbReference type="SUPFAM" id="SSF53474">
    <property type="entry name" value="alpha/beta-Hydrolases"/>
    <property type="match status" value="1"/>
</dbReference>
<dbReference type="KEGG" id="plia:E4191_20770"/>
<dbReference type="AlphaFoldDB" id="A0A4Y5SUV6"/>
<evidence type="ECO:0000313" key="4">
    <source>
        <dbReference type="Proteomes" id="UP000296374"/>
    </source>
</evidence>
<geneLocation type="plasmid" evidence="3 4">
    <name>unnamed4</name>
</geneLocation>
<evidence type="ECO:0000256" key="1">
    <source>
        <dbReference type="ARBA" id="ARBA00010088"/>
    </source>
</evidence>
<protein>
    <recommendedName>
        <fullName evidence="5">Epoxide hydrolase</fullName>
    </recommendedName>
</protein>
<evidence type="ECO:0000256" key="2">
    <source>
        <dbReference type="ARBA" id="ARBA00022801"/>
    </source>
</evidence>
<proteinExistence type="inferred from homology"/>
<dbReference type="EMBL" id="CP040763">
    <property type="protein sequence ID" value="QDA36524.1"/>
    <property type="molecule type" value="Genomic_DNA"/>
</dbReference>
<keyword evidence="2" id="KW-0378">Hydrolase</keyword>
<gene>
    <name evidence="3" type="ORF">E4191_20770</name>
</gene>
<dbReference type="GO" id="GO:0097176">
    <property type="term" value="P:epoxide metabolic process"/>
    <property type="evidence" value="ECO:0007669"/>
    <property type="project" value="TreeGrafter"/>
</dbReference>
<keyword evidence="3" id="KW-0614">Plasmid</keyword>
<dbReference type="PANTHER" id="PTHR21661">
    <property type="entry name" value="EPOXIDE HYDROLASE 1-RELATED"/>
    <property type="match status" value="1"/>
</dbReference>
<dbReference type="InterPro" id="IPR029058">
    <property type="entry name" value="AB_hydrolase_fold"/>
</dbReference>